<dbReference type="RefSeq" id="WP_177057456.1">
    <property type="nucleotide sequence ID" value="NZ_JACAPS010000013.1"/>
</dbReference>
<proteinExistence type="predicted"/>
<accession>A0A7Y8CIW3</accession>
<evidence type="ECO:0000313" key="3">
    <source>
        <dbReference type="Proteomes" id="UP000520592"/>
    </source>
</evidence>
<organism evidence="2 3">
    <name type="scientific">Pseudomonas gingeri</name>
    <dbReference type="NCBI Taxonomy" id="117681"/>
    <lineage>
        <taxon>Bacteria</taxon>
        <taxon>Pseudomonadati</taxon>
        <taxon>Pseudomonadota</taxon>
        <taxon>Gammaproteobacteria</taxon>
        <taxon>Pseudomonadales</taxon>
        <taxon>Pseudomonadaceae</taxon>
        <taxon>Pseudomonas</taxon>
    </lineage>
</organism>
<name>A0A7Y8CIW3_9PSED</name>
<feature type="region of interest" description="Disordered" evidence="1">
    <location>
        <begin position="675"/>
        <end position="704"/>
    </location>
</feature>
<comment type="caution">
    <text evidence="2">The sequence shown here is derived from an EMBL/GenBank/DDBJ whole genome shotgun (WGS) entry which is preliminary data.</text>
</comment>
<dbReference type="AlphaFoldDB" id="A0A7Y8CIW3"/>
<sequence>MSSHNEEIARLTGSLIFDVKTGPLLAFEQMLKRVQASMAGMMKTADDLNRRLDRKLGISTKRDASTAANAAVQKSLDKQIATEGKLSRLRQSQFKAQLAEQKLTSAGKREESFLQSATLKQQVTAAVLSAKQRKAEQEALKVDLGRAKLQASAEQSKIREARLADILQRRQERTVQLQQQAVLHQSKLQRAEASLVAARERGIRLAERHQQSKVTAAIRDSRAAARAEQGAGRYSMAQERFAAWKARQDRPESSGLGGLTVGLGAAGAALYALTEAASYLGKRIEQRQETAADNQQFDNTLLAAGNNDKERARIKAAYIGNSQEYGMKIDRESAVAYSNMIQGFRAQGKTLEQAIQLQKDQAAVFRIGNLDKTQQYSAALQLNQGYSKDRFMGQDLRPLTDALGTRLTTILYQAIGKALGYKGDVNKLAGFVLEAQHDGKVNGAMVQQGLRDIVAQSPELLERHKRSLDAQAVRVENDQYLRSVGVNESPELIAALGDRLTAERQLIESTTGLQAAFRDVDIVLVKLQTSMLNLLAGKNADNSEKTPQQRAEEVAAGFLIEGSGIDPFAINGKSGGSRTAQGQLDEEARDPVSKLWRLLGVGNDLQKVADDNRQRWGQVGFSDHAPLDPRLPALDTSGLNTRALPDFGKHLEDLLSQSDPNNAVAKVAAQAVATASRATPGSRGEMVSDDPSAKGGTTINNQTTVNAPPVEITVNVKTDANATEIATAVSGQVREEMQKTFNSYLPKETY</sequence>
<dbReference type="Proteomes" id="UP000520592">
    <property type="component" value="Unassembled WGS sequence"/>
</dbReference>
<dbReference type="EMBL" id="JACAQD010000006">
    <property type="protein sequence ID" value="NWC31714.1"/>
    <property type="molecule type" value="Genomic_DNA"/>
</dbReference>
<evidence type="ECO:0000256" key="1">
    <source>
        <dbReference type="SAM" id="MobiDB-lite"/>
    </source>
</evidence>
<feature type="compositionally biased region" description="Polar residues" evidence="1">
    <location>
        <begin position="695"/>
        <end position="704"/>
    </location>
</feature>
<reference evidence="2 3" key="1">
    <citation type="submission" date="2020-04" db="EMBL/GenBank/DDBJ databases">
        <title>Molecular characterization of pseudomonads from Agaricus bisporus reveal novel blotch 2 pathogens in Western Europe.</title>
        <authorList>
            <person name="Taparia T."/>
            <person name="Krijger M."/>
            <person name="Haynes E."/>
            <person name="Elpinstone J.G."/>
            <person name="Noble R."/>
            <person name="Van Der Wolf J."/>
        </authorList>
    </citation>
    <scope>NUCLEOTIDE SEQUENCE [LARGE SCALE GENOMIC DNA]</scope>
    <source>
        <strain evidence="2 3">IPO3737</strain>
    </source>
</reference>
<evidence type="ECO:0000313" key="2">
    <source>
        <dbReference type="EMBL" id="NWC31714.1"/>
    </source>
</evidence>
<protein>
    <submittedName>
        <fullName evidence="2">Uncharacterized protein</fullName>
    </submittedName>
</protein>
<gene>
    <name evidence="2" type="ORF">HX876_04905</name>
</gene>